<keyword evidence="4" id="KW-0472">Membrane</keyword>
<accession>A0AAD5X6P4</accession>
<dbReference type="Pfam" id="PF00018">
    <property type="entry name" value="SH3_1"/>
    <property type="match status" value="1"/>
</dbReference>
<keyword evidence="4" id="KW-1133">Transmembrane helix</keyword>
<protein>
    <recommendedName>
        <fullName evidence="5">SH3 domain-containing protein</fullName>
    </recommendedName>
</protein>
<dbReference type="SUPFAM" id="SSF50044">
    <property type="entry name" value="SH3-domain"/>
    <property type="match status" value="1"/>
</dbReference>
<evidence type="ECO:0000256" key="4">
    <source>
        <dbReference type="SAM" id="Phobius"/>
    </source>
</evidence>
<dbReference type="InterPro" id="IPR001452">
    <property type="entry name" value="SH3_domain"/>
</dbReference>
<evidence type="ECO:0000256" key="2">
    <source>
        <dbReference type="PROSITE-ProRule" id="PRU00192"/>
    </source>
</evidence>
<reference evidence="6" key="1">
    <citation type="submission" date="2020-05" db="EMBL/GenBank/DDBJ databases">
        <title>Phylogenomic resolution of chytrid fungi.</title>
        <authorList>
            <person name="Stajich J.E."/>
            <person name="Amses K."/>
            <person name="Simmons R."/>
            <person name="Seto K."/>
            <person name="Myers J."/>
            <person name="Bonds A."/>
            <person name="Quandt C.A."/>
            <person name="Barry K."/>
            <person name="Liu P."/>
            <person name="Grigoriev I."/>
            <person name="Longcore J.E."/>
            <person name="James T.Y."/>
        </authorList>
    </citation>
    <scope>NUCLEOTIDE SEQUENCE</scope>
    <source>
        <strain evidence="6">JEL0318</strain>
    </source>
</reference>
<evidence type="ECO:0000313" key="7">
    <source>
        <dbReference type="Proteomes" id="UP001212841"/>
    </source>
</evidence>
<proteinExistence type="predicted"/>
<feature type="compositionally biased region" description="Polar residues" evidence="3">
    <location>
        <begin position="186"/>
        <end position="200"/>
    </location>
</feature>
<evidence type="ECO:0000256" key="1">
    <source>
        <dbReference type="ARBA" id="ARBA00022443"/>
    </source>
</evidence>
<dbReference type="SMART" id="SM00326">
    <property type="entry name" value="SH3"/>
    <property type="match status" value="1"/>
</dbReference>
<organism evidence="6 7">
    <name type="scientific">Rhizophlyctis rosea</name>
    <dbReference type="NCBI Taxonomy" id="64517"/>
    <lineage>
        <taxon>Eukaryota</taxon>
        <taxon>Fungi</taxon>
        <taxon>Fungi incertae sedis</taxon>
        <taxon>Chytridiomycota</taxon>
        <taxon>Chytridiomycota incertae sedis</taxon>
        <taxon>Chytridiomycetes</taxon>
        <taxon>Rhizophlyctidales</taxon>
        <taxon>Rhizophlyctidaceae</taxon>
        <taxon>Rhizophlyctis</taxon>
    </lineage>
</organism>
<keyword evidence="4" id="KW-0812">Transmembrane</keyword>
<feature type="compositionally biased region" description="Acidic residues" evidence="3">
    <location>
        <begin position="65"/>
        <end position="81"/>
    </location>
</feature>
<keyword evidence="1 2" id="KW-0728">SH3 domain</keyword>
<feature type="transmembrane region" description="Helical" evidence="4">
    <location>
        <begin position="6"/>
        <end position="29"/>
    </location>
</feature>
<comment type="caution">
    <text evidence="6">The sequence shown here is derived from an EMBL/GenBank/DDBJ whole genome shotgun (WGS) entry which is preliminary data.</text>
</comment>
<dbReference type="EMBL" id="JADGJD010000141">
    <property type="protein sequence ID" value="KAJ3054379.1"/>
    <property type="molecule type" value="Genomic_DNA"/>
</dbReference>
<gene>
    <name evidence="6" type="ORF">HK097_001988</name>
</gene>
<dbReference type="AlphaFoldDB" id="A0AAD5X6P4"/>
<dbReference type="Proteomes" id="UP001212841">
    <property type="component" value="Unassembled WGS sequence"/>
</dbReference>
<feature type="region of interest" description="Disordered" evidence="3">
    <location>
        <begin position="65"/>
        <end position="91"/>
    </location>
</feature>
<feature type="domain" description="SH3" evidence="5">
    <location>
        <begin position="100"/>
        <end position="161"/>
    </location>
</feature>
<feature type="region of interest" description="Disordered" evidence="3">
    <location>
        <begin position="252"/>
        <end position="310"/>
    </location>
</feature>
<dbReference type="InterPro" id="IPR036028">
    <property type="entry name" value="SH3-like_dom_sf"/>
</dbReference>
<evidence type="ECO:0000259" key="5">
    <source>
        <dbReference type="PROSITE" id="PS50002"/>
    </source>
</evidence>
<feature type="compositionally biased region" description="Low complexity" evidence="3">
    <location>
        <begin position="263"/>
        <end position="289"/>
    </location>
</feature>
<evidence type="ECO:0000256" key="3">
    <source>
        <dbReference type="SAM" id="MobiDB-lite"/>
    </source>
</evidence>
<dbReference type="Gene3D" id="2.30.30.40">
    <property type="entry name" value="SH3 Domains"/>
    <property type="match status" value="1"/>
</dbReference>
<sequence length="354" mass="38906">MDQKTTIIIATSTGSLTLLLVVTLTIILIRRRRQKQKSRSFVRLEDSSTFATTKGHEAGVRMIQEESEEGGEEGSGDEGEGGEGKGNEHLPSAYQNVEDGLLPSYVAVEDFEPKRRDDMRLRVGDRVTISMTFTDGWCHGYNQTTNAMGMFPISNLAIKPKTTAARRSTTKRSSKGPSTPAATPGGVTSPTTPESATSGSYFPPQPPADQSQKQKGKLLFSMVPVDQALEIVTSSLSASRRAEYFETLLRQTTTTSSHHHRSTSSISTPTTPHSPSPLDSPLSPSILSPETEKGLRASMEGASGSETRGKQAWRKLRVGWRDAVEAELQEGYRKWVEDRERFDIWGFMAESYKT</sequence>
<feature type="region of interest" description="Disordered" evidence="3">
    <location>
        <begin position="162"/>
        <end position="215"/>
    </location>
</feature>
<evidence type="ECO:0000313" key="6">
    <source>
        <dbReference type="EMBL" id="KAJ3054379.1"/>
    </source>
</evidence>
<name>A0AAD5X6P4_9FUNG</name>
<dbReference type="PROSITE" id="PS50002">
    <property type="entry name" value="SH3"/>
    <property type="match status" value="1"/>
</dbReference>
<keyword evidence="7" id="KW-1185">Reference proteome</keyword>